<dbReference type="SUPFAM" id="SSF81383">
    <property type="entry name" value="F-box domain"/>
    <property type="match status" value="1"/>
</dbReference>
<dbReference type="Proteomes" id="UP000283269">
    <property type="component" value="Unassembled WGS sequence"/>
</dbReference>
<organism evidence="2 3">
    <name type="scientific">Psilocybe cyanescens</name>
    <dbReference type="NCBI Taxonomy" id="93625"/>
    <lineage>
        <taxon>Eukaryota</taxon>
        <taxon>Fungi</taxon>
        <taxon>Dikarya</taxon>
        <taxon>Basidiomycota</taxon>
        <taxon>Agaricomycotina</taxon>
        <taxon>Agaricomycetes</taxon>
        <taxon>Agaricomycetidae</taxon>
        <taxon>Agaricales</taxon>
        <taxon>Agaricineae</taxon>
        <taxon>Strophariaceae</taxon>
        <taxon>Psilocybe</taxon>
    </lineage>
</organism>
<protein>
    <recommendedName>
        <fullName evidence="1">F-box domain-containing protein</fullName>
    </recommendedName>
</protein>
<dbReference type="OrthoDB" id="2663142at2759"/>
<keyword evidence="3" id="KW-1185">Reference proteome</keyword>
<name>A0A409VNP1_PSICY</name>
<sequence length="504" mass="57278">MHPALLIDEILRQIFHFCSDYDQRSLISAARTCKAWKDPALDLIWNRLFCLGPLLLLLPGSIISNNEYIYKEHSSANDLRVFNAYACRVKHISNKQRLRINPSTTAQLPFSYSNGPYLPNLTTAHISIPRTNFLLMPFNLSPHLIHLDIDLGFQKREVDVGTMLCEYLERVHSQCSGLRHLSVRGLANKRLNQIISTMRNLESLSLRLGHSLLSETLLAVKTFPYLSELEIHAGHIEPDDSNEPCQYEDCRTFPLLRKLHIRAQSSLIETMMQHIQGNTVCHLHLELDDPTSSDSSWNSIFNMICLKASNTIQHLALEHHYEIAESPMPIPSGATQNVQGTDPGATSMHFETLQILCKLQALRHFSLDLTLPTIMSDDDIHKVISWWPDLEHFELGLVPQTSEVEADTIDKQMTTASLVLFALKCPELKRLIIPLTIDNLPVPYPLPQIILPSQLRNLTIAKINTPNPIDLGQYLRRLFSQLDCVEGPCDDVQPWIDINHALHM</sequence>
<evidence type="ECO:0000259" key="1">
    <source>
        <dbReference type="Pfam" id="PF12937"/>
    </source>
</evidence>
<accession>A0A409VNP1</accession>
<evidence type="ECO:0000313" key="2">
    <source>
        <dbReference type="EMBL" id="PPQ67880.1"/>
    </source>
</evidence>
<evidence type="ECO:0000313" key="3">
    <source>
        <dbReference type="Proteomes" id="UP000283269"/>
    </source>
</evidence>
<proteinExistence type="predicted"/>
<dbReference type="InterPro" id="IPR001810">
    <property type="entry name" value="F-box_dom"/>
</dbReference>
<gene>
    <name evidence="2" type="ORF">CVT25_010319</name>
</gene>
<dbReference type="STRING" id="93625.A0A409VNP1"/>
<dbReference type="CDD" id="cd09917">
    <property type="entry name" value="F-box_SF"/>
    <property type="match status" value="1"/>
</dbReference>
<dbReference type="Gene3D" id="3.80.10.10">
    <property type="entry name" value="Ribonuclease Inhibitor"/>
    <property type="match status" value="1"/>
</dbReference>
<dbReference type="InParanoid" id="A0A409VNP1"/>
<dbReference type="Pfam" id="PF12937">
    <property type="entry name" value="F-box-like"/>
    <property type="match status" value="1"/>
</dbReference>
<dbReference type="EMBL" id="NHYD01003968">
    <property type="protein sequence ID" value="PPQ67880.1"/>
    <property type="molecule type" value="Genomic_DNA"/>
</dbReference>
<dbReference type="InterPro" id="IPR032675">
    <property type="entry name" value="LRR_dom_sf"/>
</dbReference>
<dbReference type="AlphaFoldDB" id="A0A409VNP1"/>
<dbReference type="InterPro" id="IPR036047">
    <property type="entry name" value="F-box-like_dom_sf"/>
</dbReference>
<feature type="domain" description="F-box" evidence="1">
    <location>
        <begin position="8"/>
        <end position="50"/>
    </location>
</feature>
<reference evidence="2 3" key="1">
    <citation type="journal article" date="2018" name="Evol. Lett.">
        <title>Horizontal gene cluster transfer increased hallucinogenic mushroom diversity.</title>
        <authorList>
            <person name="Reynolds H.T."/>
            <person name="Vijayakumar V."/>
            <person name="Gluck-Thaler E."/>
            <person name="Korotkin H.B."/>
            <person name="Matheny P.B."/>
            <person name="Slot J.C."/>
        </authorList>
    </citation>
    <scope>NUCLEOTIDE SEQUENCE [LARGE SCALE GENOMIC DNA]</scope>
    <source>
        <strain evidence="2 3">2631</strain>
    </source>
</reference>
<comment type="caution">
    <text evidence="2">The sequence shown here is derived from an EMBL/GenBank/DDBJ whole genome shotgun (WGS) entry which is preliminary data.</text>
</comment>